<keyword evidence="3" id="KW-1185">Reference proteome</keyword>
<evidence type="ECO:0000313" key="3">
    <source>
        <dbReference type="Proteomes" id="UP000736335"/>
    </source>
</evidence>
<reference evidence="2" key="1">
    <citation type="journal article" date="2020" name="Nat. Commun.">
        <title>Large-scale genome sequencing of mycorrhizal fungi provides insights into the early evolution of symbiotic traits.</title>
        <authorList>
            <person name="Miyauchi S."/>
            <person name="Kiss E."/>
            <person name="Kuo A."/>
            <person name="Drula E."/>
            <person name="Kohler A."/>
            <person name="Sanchez-Garcia M."/>
            <person name="Morin E."/>
            <person name="Andreopoulos B."/>
            <person name="Barry K.W."/>
            <person name="Bonito G."/>
            <person name="Buee M."/>
            <person name="Carver A."/>
            <person name="Chen C."/>
            <person name="Cichocki N."/>
            <person name="Clum A."/>
            <person name="Culley D."/>
            <person name="Crous P.W."/>
            <person name="Fauchery L."/>
            <person name="Girlanda M."/>
            <person name="Hayes R.D."/>
            <person name="Keri Z."/>
            <person name="LaButti K."/>
            <person name="Lipzen A."/>
            <person name="Lombard V."/>
            <person name="Magnuson J."/>
            <person name="Maillard F."/>
            <person name="Murat C."/>
            <person name="Nolan M."/>
            <person name="Ohm R.A."/>
            <person name="Pangilinan J."/>
            <person name="Pereira M.F."/>
            <person name="Perotto S."/>
            <person name="Peter M."/>
            <person name="Pfister S."/>
            <person name="Riley R."/>
            <person name="Sitrit Y."/>
            <person name="Stielow J.B."/>
            <person name="Szollosi G."/>
            <person name="Zifcakova L."/>
            <person name="Stursova M."/>
            <person name="Spatafora J.W."/>
            <person name="Tedersoo L."/>
            <person name="Vaario L.M."/>
            <person name="Yamada A."/>
            <person name="Yan M."/>
            <person name="Wang P."/>
            <person name="Xu J."/>
            <person name="Bruns T."/>
            <person name="Baldrian P."/>
            <person name="Vilgalys R."/>
            <person name="Dunand C."/>
            <person name="Henrissat B."/>
            <person name="Grigoriev I.V."/>
            <person name="Hibbett D."/>
            <person name="Nagy L.G."/>
            <person name="Martin F.M."/>
        </authorList>
    </citation>
    <scope>NUCLEOTIDE SEQUENCE</scope>
    <source>
        <strain evidence="2">UH-Tt-Lm1</strain>
    </source>
</reference>
<comment type="caution">
    <text evidence="2">The sequence shown here is derived from an EMBL/GenBank/DDBJ whole genome shotgun (WGS) entry which is preliminary data.</text>
</comment>
<evidence type="ECO:0000313" key="2">
    <source>
        <dbReference type="EMBL" id="KAF9789762.1"/>
    </source>
</evidence>
<protein>
    <submittedName>
        <fullName evidence="2">Uncharacterized protein</fullName>
    </submittedName>
</protein>
<dbReference type="Proteomes" id="UP000736335">
    <property type="component" value="Unassembled WGS sequence"/>
</dbReference>
<evidence type="ECO:0000256" key="1">
    <source>
        <dbReference type="SAM" id="MobiDB-lite"/>
    </source>
</evidence>
<dbReference type="EMBL" id="WIUZ02000003">
    <property type="protein sequence ID" value="KAF9789762.1"/>
    <property type="molecule type" value="Genomic_DNA"/>
</dbReference>
<feature type="region of interest" description="Disordered" evidence="1">
    <location>
        <begin position="1"/>
        <end position="26"/>
    </location>
</feature>
<sequence>MPGVSSKAPNEARRKHGKASSANQAIRGSAKHFRDGYHYYWAPHYFLAATMNLDDMTSMTKEQKGRDGALSTLDADIQVLNHAMRDTCGLSPAQNAFDCTGDLLAMIRVLSPLSRSDEPQPHVHAGRHGQRTGSRGSWVVLWPFDRDWNGGGELGASVLEATKQLTSATVAGIKKQAVMKDNGISPLDLSSMRTMIMRLQIKSMTSSRSFTHSTYV</sequence>
<name>A0A9P6LAE3_9AGAM</name>
<accession>A0A9P6LAE3</accession>
<gene>
    <name evidence="2" type="ORF">BJ322DRAFT_555470</name>
</gene>
<proteinExistence type="predicted"/>
<dbReference type="AlphaFoldDB" id="A0A9P6LAE3"/>
<reference evidence="2" key="2">
    <citation type="submission" date="2020-11" db="EMBL/GenBank/DDBJ databases">
        <authorList>
            <consortium name="DOE Joint Genome Institute"/>
            <person name="Kuo A."/>
            <person name="Miyauchi S."/>
            <person name="Kiss E."/>
            <person name="Drula E."/>
            <person name="Kohler A."/>
            <person name="Sanchez-Garcia M."/>
            <person name="Andreopoulos B."/>
            <person name="Barry K.W."/>
            <person name="Bonito G."/>
            <person name="Buee M."/>
            <person name="Carver A."/>
            <person name="Chen C."/>
            <person name="Cichocki N."/>
            <person name="Clum A."/>
            <person name="Culley D."/>
            <person name="Crous P.W."/>
            <person name="Fauchery L."/>
            <person name="Girlanda M."/>
            <person name="Hayes R."/>
            <person name="Keri Z."/>
            <person name="Labutti K."/>
            <person name="Lipzen A."/>
            <person name="Lombard V."/>
            <person name="Magnuson J."/>
            <person name="Maillard F."/>
            <person name="Morin E."/>
            <person name="Murat C."/>
            <person name="Nolan M."/>
            <person name="Ohm R."/>
            <person name="Pangilinan J."/>
            <person name="Pereira M."/>
            <person name="Perotto S."/>
            <person name="Peter M."/>
            <person name="Riley R."/>
            <person name="Sitrit Y."/>
            <person name="Stielow B."/>
            <person name="Szollosi G."/>
            <person name="Zifcakova L."/>
            <person name="Stursova M."/>
            <person name="Spatafora J.W."/>
            <person name="Tedersoo L."/>
            <person name="Vaario L.-M."/>
            <person name="Yamada A."/>
            <person name="Yan M."/>
            <person name="Wang P."/>
            <person name="Xu J."/>
            <person name="Bruns T."/>
            <person name="Baldrian P."/>
            <person name="Vilgalys R."/>
            <person name="Henrissat B."/>
            <person name="Grigoriev I.V."/>
            <person name="Hibbett D."/>
            <person name="Nagy L.G."/>
            <person name="Martin F.M."/>
        </authorList>
    </citation>
    <scope>NUCLEOTIDE SEQUENCE</scope>
    <source>
        <strain evidence="2">UH-Tt-Lm1</strain>
    </source>
</reference>
<organism evidence="2 3">
    <name type="scientific">Thelephora terrestris</name>
    <dbReference type="NCBI Taxonomy" id="56493"/>
    <lineage>
        <taxon>Eukaryota</taxon>
        <taxon>Fungi</taxon>
        <taxon>Dikarya</taxon>
        <taxon>Basidiomycota</taxon>
        <taxon>Agaricomycotina</taxon>
        <taxon>Agaricomycetes</taxon>
        <taxon>Thelephorales</taxon>
        <taxon>Thelephoraceae</taxon>
        <taxon>Thelephora</taxon>
    </lineage>
</organism>